<dbReference type="PRINTS" id="PR00364">
    <property type="entry name" value="DISEASERSIST"/>
</dbReference>
<proteinExistence type="predicted"/>
<dbReference type="Pfam" id="PF00931">
    <property type="entry name" value="NB-ARC"/>
    <property type="match status" value="1"/>
</dbReference>
<dbReference type="Gene3D" id="1.10.8.430">
    <property type="entry name" value="Helical domain of apoptotic protease-activating factors"/>
    <property type="match status" value="1"/>
</dbReference>
<dbReference type="SUPFAM" id="SSF52540">
    <property type="entry name" value="P-loop containing nucleoside triphosphate hydrolases"/>
    <property type="match status" value="1"/>
</dbReference>
<dbReference type="Gene3D" id="3.80.10.10">
    <property type="entry name" value="Ribonuclease Inhibitor"/>
    <property type="match status" value="3"/>
</dbReference>
<keyword evidence="10" id="KW-1185">Reference proteome</keyword>
<comment type="catalytic activity">
    <reaction evidence="7">
        <text>NAD(+) + H2O = ADP-D-ribose + nicotinamide + H(+)</text>
        <dbReference type="Rhea" id="RHEA:16301"/>
        <dbReference type="ChEBI" id="CHEBI:15377"/>
        <dbReference type="ChEBI" id="CHEBI:15378"/>
        <dbReference type="ChEBI" id="CHEBI:17154"/>
        <dbReference type="ChEBI" id="CHEBI:57540"/>
        <dbReference type="ChEBI" id="CHEBI:57967"/>
        <dbReference type="EC" id="3.2.2.6"/>
    </reaction>
    <physiologicalReaction direction="left-to-right" evidence="7">
        <dbReference type="Rhea" id="RHEA:16302"/>
    </physiologicalReaction>
</comment>
<keyword evidence="2" id="KW-0433">Leucine-rich repeat</keyword>
<dbReference type="SUPFAM" id="SSF52058">
    <property type="entry name" value="L domain-like"/>
    <property type="match status" value="1"/>
</dbReference>
<dbReference type="SMART" id="SM00255">
    <property type="entry name" value="TIR"/>
    <property type="match status" value="1"/>
</dbReference>
<evidence type="ECO:0000313" key="9">
    <source>
        <dbReference type="EMBL" id="KAJ8759360.1"/>
    </source>
</evidence>
<keyword evidence="4" id="KW-0378">Hydrolase</keyword>
<evidence type="ECO:0000256" key="4">
    <source>
        <dbReference type="ARBA" id="ARBA00022801"/>
    </source>
</evidence>
<sequence>MATQQWKHHVFISFRGEDTRYNFVCHLYDALSRKGLNTFVDNQLRRGEEINTALLQAIHDSKVAVIIFSRKYASSSWCLDELLKIIECHETHNQIVIPVFYRVDPSDVRKQNGSFKKSFEKHSKNPRNNRKIQEWKDALTKAANISGWGSDAIREDNKLIDQIVRVVLEKLKHLYPCSLEYVVGLDSKISQVKKLLATGSSDVRVLGVWGMGGIGKTAIAETIFDQVSSQFEGRCFVRNVREASEKGGIQQLLKQLISELLEERDVKIYTTTLGLGLFFVERLKSKRVFVVFDDVSDRSQLETLIGNRCWFGAGSNIIITSRDKQVFKGITDNIYKVEALSDTESHQLFVWNAFKEKKPSQDHISLIDSFVKYARGNPLAIKVLGSYVYGNGVRLWKEALMKLSNCPNKDIHNVLKLSYDGLDREEKAIFLHIACFLKGENVNQAKRVFKSCGLSANIGVSRLVDKSLVTIFEYGDKLDMHDLLQEMGREIVRQESNDPRHRSRLWDVEEIRSVFEENEGTEAIEIQSIVLNTSQIREDIVLDPNVFKRMPNLKFLRFYTSGGERSKLHLTRGLHFLPSGLRYLYWDKYPLEFLPTDFDAKELLVLDLPNSNIKQILKEVKDGGKLKMIAQSLIESPLISRVTDIVFGKLPSGIGNKVPSSSCHFLSKITHIDMEGCQNLKSFPNNVDLQCLEILNLKGCSNLKIFPKLSTNLRKLYVGGTAIKEVHSSSIEGLSRLQELNMHFCKKLESLPSNICKLQALQKLNLESCSSLKKFPEILEPMYNLRTVNLSSSAIEAIPSSIDNMKGLESLALENCLNLACFPESFGNLMRRIATFGFSTACKQRKKPHNLLDLEDLEHLIFRFNYGKYFGPRVIICRRYFKEVELTSHASECAFYLIDLPSHPCLRSFSPYYILYLSDCRIRELPKDLGSLYYLRGLDLRLNNFEEIPASIKQLSLLESLRLDNCLELRSLPQLPTSLCRLTAVYCESLKILLAFKQPIFNGSEIMFHFNECLKLEEKECEAMAYKLLRNGPKDVCLRYPGSKIPEWFRHQTTGDIIRIKLPSNCFSNRRFFGFAFCVVSDSHVILMSDKYAEFECYFEDNYNPTIRFTYLSNFDQSGHQCYLMQQHVLVWCLHDFNVWISERRQLFRLHCINMASFTFFIMGHGKVKRCGITPLYVQVDEGYSGIAPLYMQVDKGYVQGDDDDEDDADENAYWMLESLLRRKMSTKMKMKLKKKRQRS</sequence>
<dbReference type="GO" id="GO:0043531">
    <property type="term" value="F:ADP binding"/>
    <property type="evidence" value="ECO:0007669"/>
    <property type="project" value="InterPro"/>
</dbReference>
<dbReference type="Pfam" id="PF01582">
    <property type="entry name" value="TIR"/>
    <property type="match status" value="1"/>
</dbReference>
<dbReference type="SUPFAM" id="SSF46785">
    <property type="entry name" value="Winged helix' DNA-binding domain"/>
    <property type="match status" value="1"/>
</dbReference>
<organism evidence="9 10">
    <name type="scientific">Erythroxylum novogranatense</name>
    <dbReference type="NCBI Taxonomy" id="1862640"/>
    <lineage>
        <taxon>Eukaryota</taxon>
        <taxon>Viridiplantae</taxon>
        <taxon>Streptophyta</taxon>
        <taxon>Embryophyta</taxon>
        <taxon>Tracheophyta</taxon>
        <taxon>Spermatophyta</taxon>
        <taxon>Magnoliopsida</taxon>
        <taxon>eudicotyledons</taxon>
        <taxon>Gunneridae</taxon>
        <taxon>Pentapetalae</taxon>
        <taxon>rosids</taxon>
        <taxon>fabids</taxon>
        <taxon>Malpighiales</taxon>
        <taxon>Erythroxylaceae</taxon>
        <taxon>Erythroxylum</taxon>
    </lineage>
</organism>
<dbReference type="InterPro" id="IPR002182">
    <property type="entry name" value="NB-ARC"/>
</dbReference>
<keyword evidence="3" id="KW-0677">Repeat</keyword>
<evidence type="ECO:0000313" key="10">
    <source>
        <dbReference type="Proteomes" id="UP001159364"/>
    </source>
</evidence>
<dbReference type="Proteomes" id="UP001159364">
    <property type="component" value="Linkage Group LG07"/>
</dbReference>
<feature type="domain" description="TIR" evidence="8">
    <location>
        <begin position="6"/>
        <end position="171"/>
    </location>
</feature>
<dbReference type="GO" id="GO:0006952">
    <property type="term" value="P:defense response"/>
    <property type="evidence" value="ECO:0007669"/>
    <property type="project" value="UniProtKB-KW"/>
</dbReference>
<evidence type="ECO:0000259" key="8">
    <source>
        <dbReference type="PROSITE" id="PS50104"/>
    </source>
</evidence>
<dbReference type="Pfam" id="PF23282">
    <property type="entry name" value="WHD_ROQ1"/>
    <property type="match status" value="1"/>
</dbReference>
<dbReference type="InterPro" id="IPR036390">
    <property type="entry name" value="WH_DNA-bd_sf"/>
</dbReference>
<evidence type="ECO:0000256" key="2">
    <source>
        <dbReference type="ARBA" id="ARBA00022614"/>
    </source>
</evidence>
<dbReference type="InterPro" id="IPR000157">
    <property type="entry name" value="TIR_dom"/>
</dbReference>
<protein>
    <recommendedName>
        <fullName evidence="1">ADP-ribosyl cyclase/cyclic ADP-ribose hydrolase</fullName>
        <ecNumber evidence="1">3.2.2.6</ecNumber>
    </recommendedName>
</protein>
<dbReference type="FunFam" id="3.40.50.10140:FF:000007">
    <property type="entry name" value="Disease resistance protein (TIR-NBS-LRR class)"/>
    <property type="match status" value="1"/>
</dbReference>
<dbReference type="Gene3D" id="3.40.50.300">
    <property type="entry name" value="P-loop containing nucleotide triphosphate hydrolases"/>
    <property type="match status" value="1"/>
</dbReference>
<dbReference type="InterPro" id="IPR058192">
    <property type="entry name" value="WHD_ROQ1-like"/>
</dbReference>
<dbReference type="PANTHER" id="PTHR11017:SF530">
    <property type="entry name" value="ADP-RIBOSYL CYCLASE_CYCLIC ADP-RIBOSE HYDROLASE"/>
    <property type="match status" value="1"/>
</dbReference>
<dbReference type="InterPro" id="IPR032675">
    <property type="entry name" value="LRR_dom_sf"/>
</dbReference>
<dbReference type="GO" id="GO:0061809">
    <property type="term" value="F:NAD+ nucleosidase activity, cyclic ADP-ribose generating"/>
    <property type="evidence" value="ECO:0007669"/>
    <property type="project" value="UniProtKB-EC"/>
</dbReference>
<reference evidence="9 10" key="1">
    <citation type="submission" date="2021-09" db="EMBL/GenBank/DDBJ databases">
        <title>Genomic insights and catalytic innovation underlie evolution of tropane alkaloids biosynthesis.</title>
        <authorList>
            <person name="Wang Y.-J."/>
            <person name="Tian T."/>
            <person name="Huang J.-P."/>
            <person name="Huang S.-X."/>
        </authorList>
    </citation>
    <scope>NUCLEOTIDE SEQUENCE [LARGE SCALE GENOMIC DNA]</scope>
    <source>
        <strain evidence="9">KIB-2018</strain>
        <tissue evidence="9">Leaf</tissue>
    </source>
</reference>
<dbReference type="AlphaFoldDB" id="A0AAV8SZD5"/>
<evidence type="ECO:0000256" key="3">
    <source>
        <dbReference type="ARBA" id="ARBA00022737"/>
    </source>
</evidence>
<dbReference type="EC" id="3.2.2.6" evidence="1"/>
<name>A0AAV8SZD5_9ROSI</name>
<comment type="caution">
    <text evidence="9">The sequence shown here is derived from an EMBL/GenBank/DDBJ whole genome shotgun (WGS) entry which is preliminary data.</text>
</comment>
<dbReference type="GO" id="GO:0007165">
    <property type="term" value="P:signal transduction"/>
    <property type="evidence" value="ECO:0007669"/>
    <property type="project" value="InterPro"/>
</dbReference>
<dbReference type="Gene3D" id="3.40.50.10140">
    <property type="entry name" value="Toll/interleukin-1 receptor homology (TIR) domain"/>
    <property type="match status" value="1"/>
</dbReference>
<evidence type="ECO:0000256" key="5">
    <source>
        <dbReference type="ARBA" id="ARBA00022821"/>
    </source>
</evidence>
<evidence type="ECO:0000256" key="6">
    <source>
        <dbReference type="ARBA" id="ARBA00023027"/>
    </source>
</evidence>
<evidence type="ECO:0000256" key="7">
    <source>
        <dbReference type="ARBA" id="ARBA00047304"/>
    </source>
</evidence>
<dbReference type="PANTHER" id="PTHR11017">
    <property type="entry name" value="LEUCINE-RICH REPEAT-CONTAINING PROTEIN"/>
    <property type="match status" value="1"/>
</dbReference>
<keyword evidence="5" id="KW-0611">Plant defense</keyword>
<keyword evidence="6" id="KW-0520">NAD</keyword>
<dbReference type="SUPFAM" id="SSF52200">
    <property type="entry name" value="Toll/Interleukin receptor TIR domain"/>
    <property type="match status" value="1"/>
</dbReference>
<dbReference type="InterPro" id="IPR035897">
    <property type="entry name" value="Toll_tir_struct_dom_sf"/>
</dbReference>
<dbReference type="Pfam" id="PF20160">
    <property type="entry name" value="C-JID"/>
    <property type="match status" value="1"/>
</dbReference>
<accession>A0AAV8SZD5</accession>
<gene>
    <name evidence="9" type="ORF">K2173_006880</name>
</gene>
<dbReference type="InterPro" id="IPR042197">
    <property type="entry name" value="Apaf_helical"/>
</dbReference>
<dbReference type="EMBL" id="JAIWQS010000007">
    <property type="protein sequence ID" value="KAJ8759360.1"/>
    <property type="molecule type" value="Genomic_DNA"/>
</dbReference>
<dbReference type="InterPro" id="IPR044974">
    <property type="entry name" value="Disease_R_plants"/>
</dbReference>
<dbReference type="InterPro" id="IPR045344">
    <property type="entry name" value="C-JID"/>
</dbReference>
<evidence type="ECO:0000256" key="1">
    <source>
        <dbReference type="ARBA" id="ARBA00011982"/>
    </source>
</evidence>
<dbReference type="PROSITE" id="PS50104">
    <property type="entry name" value="TIR"/>
    <property type="match status" value="1"/>
</dbReference>
<dbReference type="InterPro" id="IPR027417">
    <property type="entry name" value="P-loop_NTPase"/>
</dbReference>